<accession>S5FNG5</accession>
<dbReference type="SUPFAM" id="SSF56801">
    <property type="entry name" value="Acetyl-CoA synthetase-like"/>
    <property type="match status" value="1"/>
</dbReference>
<evidence type="ECO:0000256" key="2">
    <source>
        <dbReference type="ARBA" id="ARBA00022553"/>
    </source>
</evidence>
<feature type="non-terminal residue" evidence="4">
    <location>
        <position position="298"/>
    </location>
</feature>
<dbReference type="InterPro" id="IPR020845">
    <property type="entry name" value="AMP-binding_CS"/>
</dbReference>
<dbReference type="FunFam" id="2.30.38.10:FF:000001">
    <property type="entry name" value="Non-ribosomal peptide synthetase PvdI"/>
    <property type="match status" value="1"/>
</dbReference>
<dbReference type="InterPro" id="IPR042099">
    <property type="entry name" value="ANL_N_sf"/>
</dbReference>
<organism evidence="4">
    <name type="scientific">Nostoc sp. LEGE 06150</name>
    <dbReference type="NCBI Taxonomy" id="945753"/>
    <lineage>
        <taxon>Bacteria</taxon>
        <taxon>Bacillati</taxon>
        <taxon>Cyanobacteriota</taxon>
        <taxon>Cyanophyceae</taxon>
        <taxon>Nostocales</taxon>
        <taxon>Nostocaceae</taxon>
        <taxon>Nostoc</taxon>
    </lineage>
</organism>
<keyword evidence="1" id="KW-0596">Phosphopantetheine</keyword>
<protein>
    <submittedName>
        <fullName evidence="4">Non-ribosomal peptide synthetase</fullName>
    </submittedName>
</protein>
<name>S5FNG5_9NOSO</name>
<keyword evidence="2" id="KW-0597">Phosphoprotein</keyword>
<dbReference type="GO" id="GO:0005829">
    <property type="term" value="C:cytosol"/>
    <property type="evidence" value="ECO:0007669"/>
    <property type="project" value="TreeGrafter"/>
</dbReference>
<evidence type="ECO:0000259" key="3">
    <source>
        <dbReference type="Pfam" id="PF00501"/>
    </source>
</evidence>
<evidence type="ECO:0000256" key="1">
    <source>
        <dbReference type="ARBA" id="ARBA00022450"/>
    </source>
</evidence>
<evidence type="ECO:0000313" key="4">
    <source>
        <dbReference type="EMBL" id="AGQ47110.1"/>
    </source>
</evidence>
<dbReference type="InterPro" id="IPR000873">
    <property type="entry name" value="AMP-dep_synth/lig_dom"/>
</dbReference>
<dbReference type="PANTHER" id="PTHR45527">
    <property type="entry name" value="NONRIBOSOMAL PEPTIDE SYNTHETASE"/>
    <property type="match status" value="1"/>
</dbReference>
<sequence>LVNNLPPHQAQVICLDSSWEGSIQNSQENPINETTADNLIYVIYTSGSTGKPKGVMIPHGGICNQLQWKQTTFGLTQADKVLLNISFSFDPSVWQIFWPLCFGGQLFMARPGGHQDPAYLVKVITEQQITVLALVPSILRVLLEEKGIENCRFLKHIICGGEALPGELVERFFAQLNLDNVLHNCYGPTEASIDTTFWTCQRGTNYAIAPIGRPITNAEIHILDENLQPVPVGESGELHIGGIGLARGYLNRPELTTEKFISDHFRNEPGARLYKTGDLARYLSDGNVEFLGRIDHQV</sequence>
<feature type="non-terminal residue" evidence="4">
    <location>
        <position position="1"/>
    </location>
</feature>
<dbReference type="GO" id="GO:0031177">
    <property type="term" value="F:phosphopantetheine binding"/>
    <property type="evidence" value="ECO:0007669"/>
    <property type="project" value="TreeGrafter"/>
</dbReference>
<dbReference type="InterPro" id="IPR020459">
    <property type="entry name" value="AMP-binding"/>
</dbReference>
<dbReference type="PRINTS" id="PR00154">
    <property type="entry name" value="AMPBINDING"/>
</dbReference>
<feature type="domain" description="AMP-dependent synthetase/ligase" evidence="3">
    <location>
        <begin position="21"/>
        <end position="250"/>
    </location>
</feature>
<reference evidence="4" key="1">
    <citation type="submission" date="2013-03" db="EMBL/GenBank/DDBJ databases">
        <title>Prediction of bioactive compounds from cyanobacterial strains isolated from the Portuguese coast.</title>
        <authorList>
            <person name="Brito A."/>
            <person name="Gaifem J."/>
            <person name="Ramos V."/>
            <person name="Vasconcelos V."/>
            <person name="Mendes M.V."/>
            <person name="Tamagnini P."/>
        </authorList>
    </citation>
    <scope>NUCLEOTIDE SEQUENCE</scope>
    <source>
        <strain evidence="4">LEGE 06150</strain>
    </source>
</reference>
<proteinExistence type="predicted"/>
<dbReference type="PANTHER" id="PTHR45527:SF1">
    <property type="entry name" value="FATTY ACID SYNTHASE"/>
    <property type="match status" value="1"/>
</dbReference>
<dbReference type="GO" id="GO:0043041">
    <property type="term" value="P:amino acid activation for nonribosomal peptide biosynthetic process"/>
    <property type="evidence" value="ECO:0007669"/>
    <property type="project" value="TreeGrafter"/>
</dbReference>
<dbReference type="Gene3D" id="3.40.50.12780">
    <property type="entry name" value="N-terminal domain of ligase-like"/>
    <property type="match status" value="1"/>
</dbReference>
<dbReference type="GO" id="GO:0044550">
    <property type="term" value="P:secondary metabolite biosynthetic process"/>
    <property type="evidence" value="ECO:0007669"/>
    <property type="project" value="TreeGrafter"/>
</dbReference>
<dbReference type="PROSITE" id="PS00455">
    <property type="entry name" value="AMP_BINDING"/>
    <property type="match status" value="1"/>
</dbReference>
<dbReference type="AlphaFoldDB" id="S5FNG5"/>
<dbReference type="EMBL" id="KC813179">
    <property type="protein sequence ID" value="AGQ47110.1"/>
    <property type="molecule type" value="Genomic_DNA"/>
</dbReference>
<dbReference type="Pfam" id="PF00501">
    <property type="entry name" value="AMP-binding"/>
    <property type="match status" value="1"/>
</dbReference>